<dbReference type="CDD" id="cd02968">
    <property type="entry name" value="SCO"/>
    <property type="match status" value="1"/>
</dbReference>
<dbReference type="SUPFAM" id="SSF52833">
    <property type="entry name" value="Thioredoxin-like"/>
    <property type="match status" value="1"/>
</dbReference>
<reference evidence="6 7" key="1">
    <citation type="submission" date="2018-03" db="EMBL/GenBank/DDBJ databases">
        <title>Genomic Encyclopedia of Type Strains, Phase III (KMG-III): the genomes of soil and plant-associated and newly described type strains.</title>
        <authorList>
            <person name="Whitman W."/>
        </authorList>
    </citation>
    <scope>NUCLEOTIDE SEQUENCE [LARGE SCALE GENOMIC DNA]</scope>
    <source>
        <strain evidence="6 7">CGMCC 1.12700</strain>
    </source>
</reference>
<dbReference type="GO" id="GO:0046872">
    <property type="term" value="F:metal ion binding"/>
    <property type="evidence" value="ECO:0007669"/>
    <property type="project" value="UniProtKB-KW"/>
</dbReference>
<evidence type="ECO:0000256" key="1">
    <source>
        <dbReference type="ARBA" id="ARBA00010996"/>
    </source>
</evidence>
<proteinExistence type="inferred from homology"/>
<evidence type="ECO:0000313" key="6">
    <source>
        <dbReference type="EMBL" id="PSK94662.1"/>
    </source>
</evidence>
<dbReference type="Pfam" id="PF02630">
    <property type="entry name" value="SCO1-SenC"/>
    <property type="match status" value="1"/>
</dbReference>
<comment type="caution">
    <text evidence="6">The sequence shown here is derived from an EMBL/GenBank/DDBJ whole genome shotgun (WGS) entry which is preliminary data.</text>
</comment>
<dbReference type="EMBL" id="PYGD01000001">
    <property type="protein sequence ID" value="PSK94662.1"/>
    <property type="molecule type" value="Genomic_DNA"/>
</dbReference>
<dbReference type="InterPro" id="IPR003782">
    <property type="entry name" value="SCO1/SenC"/>
</dbReference>
<dbReference type="PROSITE" id="PS51352">
    <property type="entry name" value="THIOREDOXIN_2"/>
    <property type="match status" value="1"/>
</dbReference>
<keyword evidence="3" id="KW-0479">Metal-binding</keyword>
<dbReference type="RefSeq" id="WP_181358330.1">
    <property type="nucleotide sequence ID" value="NZ_PYGD01000001.1"/>
</dbReference>
<dbReference type="PANTHER" id="PTHR12151">
    <property type="entry name" value="ELECTRON TRANSPORT PROTIN SCO1/SENC FAMILY MEMBER"/>
    <property type="match status" value="1"/>
</dbReference>
<evidence type="ECO:0000256" key="3">
    <source>
        <dbReference type="PIRSR" id="PIRSR603782-1"/>
    </source>
</evidence>
<comment type="similarity">
    <text evidence="1">Belongs to the SCO1/2 family.</text>
</comment>
<feature type="disulfide bond" description="Redox-active" evidence="4">
    <location>
        <begin position="81"/>
        <end position="85"/>
    </location>
</feature>
<evidence type="ECO:0000256" key="4">
    <source>
        <dbReference type="PIRSR" id="PIRSR603782-2"/>
    </source>
</evidence>
<dbReference type="Gene3D" id="3.40.30.10">
    <property type="entry name" value="Glutaredoxin"/>
    <property type="match status" value="1"/>
</dbReference>
<keyword evidence="7" id="KW-1185">Reference proteome</keyword>
<evidence type="ECO:0000259" key="5">
    <source>
        <dbReference type="PROSITE" id="PS51352"/>
    </source>
</evidence>
<sequence>MVLPLSFYFITRQFSDGRLKIPAYYRVDRIDKVIKDGKTVNDTIFHKVADITLTNQLGQRVSLNKDLKGKILVIDFIFTTCPTVCPQLSGNMKDLQKAYIKKNPDLVQFISISVDPARDSVPALRAYADRFSADHDRWWFLTGSRDSIFNYAKNELGLILGDADVPGDFVHSQQFVLLDTARNIRGYFDGQDKAATKQVADDIYILNVEKRKKGR</sequence>
<dbReference type="AlphaFoldDB" id="A0A2P8DBS3"/>
<feature type="domain" description="Thioredoxin" evidence="5">
    <location>
        <begin position="42"/>
        <end position="186"/>
    </location>
</feature>
<dbReference type="Proteomes" id="UP000240572">
    <property type="component" value="Unassembled WGS sequence"/>
</dbReference>
<feature type="binding site" evidence="3">
    <location>
        <position position="85"/>
    </location>
    <ligand>
        <name>Cu cation</name>
        <dbReference type="ChEBI" id="CHEBI:23378"/>
    </ligand>
</feature>
<protein>
    <submittedName>
        <fullName evidence="6">Protein SCO1/2</fullName>
    </submittedName>
</protein>
<feature type="binding site" evidence="3">
    <location>
        <position position="81"/>
    </location>
    <ligand>
        <name>Cu cation</name>
        <dbReference type="ChEBI" id="CHEBI:23378"/>
    </ligand>
</feature>
<dbReference type="InterPro" id="IPR036249">
    <property type="entry name" value="Thioredoxin-like_sf"/>
</dbReference>
<gene>
    <name evidence="6" type="ORF">B0I18_101822</name>
</gene>
<organism evidence="6 7">
    <name type="scientific">Taibaiella chishuiensis</name>
    <dbReference type="NCBI Taxonomy" id="1434707"/>
    <lineage>
        <taxon>Bacteria</taxon>
        <taxon>Pseudomonadati</taxon>
        <taxon>Bacteroidota</taxon>
        <taxon>Chitinophagia</taxon>
        <taxon>Chitinophagales</taxon>
        <taxon>Chitinophagaceae</taxon>
        <taxon>Taibaiella</taxon>
    </lineage>
</organism>
<evidence type="ECO:0000256" key="2">
    <source>
        <dbReference type="ARBA" id="ARBA00023008"/>
    </source>
</evidence>
<accession>A0A2P8DBS3</accession>
<evidence type="ECO:0000313" key="7">
    <source>
        <dbReference type="Proteomes" id="UP000240572"/>
    </source>
</evidence>
<keyword evidence="4" id="KW-1015">Disulfide bond</keyword>
<keyword evidence="2 3" id="KW-0186">Copper</keyword>
<name>A0A2P8DBS3_9BACT</name>
<dbReference type="InterPro" id="IPR013766">
    <property type="entry name" value="Thioredoxin_domain"/>
</dbReference>
<feature type="binding site" evidence="3">
    <location>
        <position position="171"/>
    </location>
    <ligand>
        <name>Cu cation</name>
        <dbReference type="ChEBI" id="CHEBI:23378"/>
    </ligand>
</feature>
<dbReference type="PANTHER" id="PTHR12151:SF25">
    <property type="entry name" value="LINALOOL DEHYDRATASE_ISOMERASE DOMAIN-CONTAINING PROTEIN"/>
    <property type="match status" value="1"/>
</dbReference>